<keyword evidence="1" id="KW-0732">Signal</keyword>
<accession>A0ABW9M761</accession>
<evidence type="ECO:0000256" key="1">
    <source>
        <dbReference type="SAM" id="SignalP"/>
    </source>
</evidence>
<feature type="chain" id="PRO_5046756695" evidence="1">
    <location>
        <begin position="24"/>
        <end position="450"/>
    </location>
</feature>
<dbReference type="EMBL" id="JBGMEI010000002">
    <property type="protein sequence ID" value="MFO3665186.1"/>
    <property type="molecule type" value="Genomic_DNA"/>
</dbReference>
<protein>
    <submittedName>
        <fullName evidence="2">Uncharacterized protein</fullName>
    </submittedName>
</protein>
<proteinExistence type="predicted"/>
<name>A0ABW9M761_9FIRM</name>
<feature type="signal peptide" evidence="1">
    <location>
        <begin position="1"/>
        <end position="23"/>
    </location>
</feature>
<evidence type="ECO:0000313" key="3">
    <source>
        <dbReference type="Proteomes" id="UP001637996"/>
    </source>
</evidence>
<gene>
    <name evidence="2" type="ORF">ACCQ41_02825</name>
</gene>
<comment type="caution">
    <text evidence="2">The sequence shown here is derived from an EMBL/GenBank/DDBJ whole genome shotgun (WGS) entry which is preliminary data.</text>
</comment>
<reference evidence="2 3" key="1">
    <citation type="journal article" date="2025" name="Anaerobe">
        <title>Description of Anaerococcus kampingiae sp. nov., Anaerococcus groningensis sp. nov., Anaerococcus martiniensis sp. nov., and Anaerococcus cruorum sp. nov., isolated from human clinical specimens.</title>
        <authorList>
            <person name="Boiten K.E."/>
            <person name="Meijer J."/>
            <person name="van Wezel E.M."/>
            <person name="Veloo A.C.M."/>
        </authorList>
    </citation>
    <scope>NUCLEOTIDE SEQUENCE [LARGE SCALE GENOMIC DNA]</scope>
    <source>
        <strain evidence="2 3">ENR0831</strain>
    </source>
</reference>
<dbReference type="RefSeq" id="WP_410030895.1">
    <property type="nucleotide sequence ID" value="NZ_JBGMEI010000002.1"/>
</dbReference>
<organism evidence="2 3">
    <name type="scientific">Anaerococcus martiniensis</name>
    <dbReference type="NCBI Taxonomy" id="3115615"/>
    <lineage>
        <taxon>Bacteria</taxon>
        <taxon>Bacillati</taxon>
        <taxon>Bacillota</taxon>
        <taxon>Tissierellia</taxon>
        <taxon>Tissierellales</taxon>
        <taxon>Peptoniphilaceae</taxon>
        <taxon>Anaerococcus</taxon>
    </lineage>
</organism>
<sequence>MKKSLKVAIITSLLLVPTTVVKAENTDNIVPISSENKMELKEYIFQILSIDENENVKLVYVGQVDGNSFSKNLKDNVKLTIPKLYFDEEVNEKDRILLKSNKNPEDLNELEISKDDLSLYEKYKKPENREVDKVPEDATVGTFVVKEVNNEANTPTAVLIDENNPRIEYVIDTDQLRDDDVKVNDRYKIYWNGIAFQSFPAKFGEIYRVEELESKKPDNDPTDEVPEDATIDEFTVKEVNKDGNKPSAILYSNSDKSSEYSITFEQLGDENVSEKDRYKIYWDGKVLSSNPAQFGKIYKVEKLENEETDKKKELAIKMYDSLVQSQAASILLEKAPKTVESIRDKLGDYMGKANGIMEYAYSVFLTEEEKKTGSRDSAIIKMMQYKYDKKLESPSDQELAKSIFLNTISANSGKKLLNDFPNLSKGISKELKANVEKSDEIINRALKNLK</sequence>
<evidence type="ECO:0000313" key="2">
    <source>
        <dbReference type="EMBL" id="MFO3665186.1"/>
    </source>
</evidence>
<dbReference type="Proteomes" id="UP001637996">
    <property type="component" value="Unassembled WGS sequence"/>
</dbReference>
<keyword evidence="3" id="KW-1185">Reference proteome</keyword>